<feature type="domain" description="PAS fold-4" evidence="2">
    <location>
        <begin position="25"/>
        <end position="139"/>
    </location>
</feature>
<proteinExistence type="predicted"/>
<dbReference type="InterPro" id="IPR035965">
    <property type="entry name" value="PAS-like_dom_sf"/>
</dbReference>
<feature type="compositionally biased region" description="Low complexity" evidence="1">
    <location>
        <begin position="173"/>
        <end position="187"/>
    </location>
</feature>
<sequence>MSDHGDGDEALDRLVGKPVEVRDVFDQMPLLVLALGGPELRLVATTAAYREHSGRQNVIGLPILEVFGGIVEQQIFQIFERTYRTGEPASVRELRAHYDHDELGRVETFIDFTVFPRHDAEGTVVGVTINAVDATERARGRRLVRRHPPGRRPDRLGGGRRRRPRRRRISHHGPVARAAGRPPGRHR</sequence>
<dbReference type="Proteomes" id="UP000239203">
    <property type="component" value="Unassembled WGS sequence"/>
</dbReference>
<feature type="compositionally biased region" description="Basic residues" evidence="1">
    <location>
        <begin position="158"/>
        <end position="171"/>
    </location>
</feature>
<evidence type="ECO:0000259" key="2">
    <source>
        <dbReference type="Pfam" id="PF08448"/>
    </source>
</evidence>
<gene>
    <name evidence="3" type="ORF">CLV40_108120</name>
</gene>
<protein>
    <submittedName>
        <fullName evidence="3">PAS domain-containing protein</fullName>
    </submittedName>
</protein>
<accession>A0A2S6GPM9</accession>
<evidence type="ECO:0000313" key="3">
    <source>
        <dbReference type="EMBL" id="PPK67123.1"/>
    </source>
</evidence>
<dbReference type="Pfam" id="PF08448">
    <property type="entry name" value="PAS_4"/>
    <property type="match status" value="1"/>
</dbReference>
<evidence type="ECO:0000256" key="1">
    <source>
        <dbReference type="SAM" id="MobiDB-lite"/>
    </source>
</evidence>
<reference evidence="3 4" key="1">
    <citation type="submission" date="2018-02" db="EMBL/GenBank/DDBJ databases">
        <title>Genomic Encyclopedia of Archaeal and Bacterial Type Strains, Phase II (KMG-II): from individual species to whole genera.</title>
        <authorList>
            <person name="Goeker M."/>
        </authorList>
    </citation>
    <scope>NUCLEOTIDE SEQUENCE [LARGE SCALE GENOMIC DNA]</scope>
    <source>
        <strain evidence="3 4">YU 961-1</strain>
    </source>
</reference>
<dbReference type="EMBL" id="PTIX01000008">
    <property type="protein sequence ID" value="PPK67123.1"/>
    <property type="molecule type" value="Genomic_DNA"/>
</dbReference>
<dbReference type="InterPro" id="IPR013656">
    <property type="entry name" value="PAS_4"/>
</dbReference>
<dbReference type="RefSeq" id="WP_219824008.1">
    <property type="nucleotide sequence ID" value="NZ_CP154825.1"/>
</dbReference>
<dbReference type="SUPFAM" id="SSF55785">
    <property type="entry name" value="PYP-like sensor domain (PAS domain)"/>
    <property type="match status" value="1"/>
</dbReference>
<comment type="caution">
    <text evidence="3">The sequence shown here is derived from an EMBL/GenBank/DDBJ whole genome shotgun (WGS) entry which is preliminary data.</text>
</comment>
<name>A0A2S6GPM9_9PSEU</name>
<dbReference type="Gene3D" id="3.30.450.20">
    <property type="entry name" value="PAS domain"/>
    <property type="match status" value="1"/>
</dbReference>
<dbReference type="AlphaFoldDB" id="A0A2S6GPM9"/>
<evidence type="ECO:0000313" key="4">
    <source>
        <dbReference type="Proteomes" id="UP000239203"/>
    </source>
</evidence>
<organism evidence="3 4">
    <name type="scientific">Actinokineospora auranticolor</name>
    <dbReference type="NCBI Taxonomy" id="155976"/>
    <lineage>
        <taxon>Bacteria</taxon>
        <taxon>Bacillati</taxon>
        <taxon>Actinomycetota</taxon>
        <taxon>Actinomycetes</taxon>
        <taxon>Pseudonocardiales</taxon>
        <taxon>Pseudonocardiaceae</taxon>
        <taxon>Actinokineospora</taxon>
    </lineage>
</organism>
<feature type="region of interest" description="Disordered" evidence="1">
    <location>
        <begin position="143"/>
        <end position="187"/>
    </location>
</feature>
<keyword evidence="4" id="KW-1185">Reference proteome</keyword>